<dbReference type="HOGENOM" id="CLU_241182_0_0_1"/>
<dbReference type="OrthoDB" id="8014496at2759"/>
<dbReference type="GO" id="GO:1904158">
    <property type="term" value="P:axonemal central apparatus assembly"/>
    <property type="evidence" value="ECO:0007669"/>
    <property type="project" value="TreeGrafter"/>
</dbReference>
<dbReference type="PANTHER" id="PTHR23053:SF0">
    <property type="entry name" value="HYDROCEPHALUS-INDUCING PROTEIN HOMOLOG"/>
    <property type="match status" value="1"/>
</dbReference>
<dbReference type="OMA" id="MDWNAIP"/>
<feature type="compositionally biased region" description="Low complexity" evidence="1">
    <location>
        <begin position="1"/>
        <end position="11"/>
    </location>
</feature>
<keyword evidence="3" id="KW-1185">Reference proteome</keyword>
<dbReference type="EMBL" id="CH963920">
    <property type="protein sequence ID" value="EDW77657.1"/>
    <property type="molecule type" value="Genomic_DNA"/>
</dbReference>
<sequence>MSQNELQSSELDGGGGGDGGDDISEEQEGSLEEESQPKPKPSKLSKNSVKPSYSVARSKGNYCCIVKEYFSEYTNLVDSLIILPRLIIHKTGFQKNLTYGLTLTIRNMGLYPRLIQLSSDSPIDTSISIVEADLHRYLETDETLDVKIWIRSSTPQDINRRRHIFIQSFHPDIIFQVPIIVLDKESSPSICEAITFPSSVPSNNTHFEMIVYNPTKSRLRMRCRNTYRGLSINTLNKELIPPRDYLKILLTLHPRKLQVYKGFFNVKFGVTPPHLVVFDYTPKSMGVYVGAGYVKFGLARFGSEHLRSIRVCNDSPHEVFIDGDFQYERRQTDTSRSSASTHSKLSNKLIEDAISMHSVLMYDFEDNASAQNVAYDARAGKHFCVSAPKTLEAWASDQIIISLRPVYSESEPFAEELEPPYHQRTKLMFCVSDVEECVESHFLIVTGDVAGVEVEVHPSVIDFRKIYLGEEHCAHIKFLNVDDVQAKVTFKDYNDPEMGGVRITPVEGFQLEPCTRGIFHLSFFSTIPSRFTLTLRFKVENGAYHKVLVKGTGQHVQLRTFPQLVEFGSIPMAVPQKRYMLLMNPLAVPITLQVHATEDGEEQPLVLNIRDSSEMLPITVRDPISHLQRVHEDLRNSDPLLNGDIELSNMEPDMLSLQSYKQNESVYSVEFEEDVMEPVPVMAAHLLTNLKKQKIFDKSETDKRVIQEALQSLLNTKYFSVFTKHNNFIFMDWNAIPSDPQEVYCDNEIIYLRPNTGRSITILVIPNKVGYFHRSLTVRICPALPSGNPDSSEDQPNARTLIKSDFLCSKLWFEYNCCVPEIEWDNLVDLTRRIIYAGESYDFDMKFMNLSNVGGFLHFDVIPNDMSFRDGTWKFYISSGCQIEAKCSVTFRSLRTTKLSGLVKIVGAPRPYPFHLLANVLPTEIRIDPTYVHGRLQVYELSKIHFYIDNYSPTNTKLSMKLKDDEFQYLTTMGGILASSGQSMYTTLVSCFPDPDLYQNVLFIDLQFEHIIELPITFLVEGVPLYFFPNIREGFNAGLLYTDTKESFHNNIYSHRFPVKVINRGLRDYRVQITRVKIYGTSMVSGGACSVQPLTARLDIMPKHITLASGEEEQLEILASSYAPGTFFCDFLLEVTDLKYPQRKFVIKINTQATFMEAQMSWQPKQLLVNCQRREPHKEHPHIETLKLTNHLNVEIDQVVLQAAGPFRIKELFEHTFEKEIGVKIKALEHKEIFVMINKGAFKHLQCRQIEGRINVMARGKPQKPLIVKVSVQVPEVVILQPELVLFDRGHPYNVSVNIVNQGCLIADFKWKRLETQEQFVGDVDDPQGLVSDFLAEILRMLEYNFTCDDEPNMTLRYQQCRCQFVRETESGNLVLDILDEVINDLDLAHRRFVIPGMEIVPPAVDNSDDCNSKCFVERTIYDILDRLNIESSQELSPVSSEYCFAESYIYFHEKSGQVNIAEDLQCLLHIPHIRRSHEVKARFELSILGGQSQYLSVTLVNLQQLLKFHKETLYLGIKPWYESYHATVRISNVTKYPLSLIVGEMNPTPRNRQLIEGYAKLESSETFESKPFSEDRIKVNGIFGFNENFLSTFGVVINTSAYCYFRLKGQGILPILSLSSDLPRVPQDTSEIIDEYYFMQRIYHYEIFKSITETDKELMAPAGEEDGKSHGLESDGISDDFSLYSTTDDEDQGEEEMNSERQRLRDYQMFRVVQSYVLVNNNQEVPHPVVLKQMLLAERYIYRLHHRPEVYALHQQVYQSYVKQDKSATKAKAVNVKHFTVQPIPCEQHGYVLDLGLMPLNTLRRFEIRLHFYGPGKLKASARTAVRIPGLYVDFQVGNHADKKFSFWAEKCTALEYFKDKYRNMVERVTSNPEESFRLKHAHSFDLDRSTRHQRNLHSKDRHIIDEYYNSLNLSVYPDHKHHFTLAKVFSASPTNFSGVDIHLVGFFKPESKFYERNQILQDYIYIDLHLGPTLPILLKGRLV</sequence>
<dbReference type="KEGG" id="dwi:6643997"/>
<evidence type="ECO:0000256" key="1">
    <source>
        <dbReference type="SAM" id="MobiDB-lite"/>
    </source>
</evidence>
<proteinExistence type="predicted"/>
<protein>
    <submittedName>
        <fullName evidence="2">Uncharacterized protein</fullName>
    </submittedName>
</protein>
<dbReference type="PhylomeDB" id="B4N0P4"/>
<evidence type="ECO:0000313" key="2">
    <source>
        <dbReference type="EMBL" id="EDW77657.1"/>
    </source>
</evidence>
<dbReference type="GO" id="GO:0003341">
    <property type="term" value="P:cilium movement"/>
    <property type="evidence" value="ECO:0007669"/>
    <property type="project" value="TreeGrafter"/>
</dbReference>
<feature type="region of interest" description="Disordered" evidence="1">
    <location>
        <begin position="1"/>
        <end position="50"/>
    </location>
</feature>
<name>B4N0P4_DROWI</name>
<reference evidence="2 3" key="1">
    <citation type="journal article" date="2007" name="Nature">
        <title>Evolution of genes and genomes on the Drosophila phylogeny.</title>
        <authorList>
            <consortium name="Drosophila 12 Genomes Consortium"/>
            <person name="Clark A.G."/>
            <person name="Eisen M.B."/>
            <person name="Smith D.R."/>
            <person name="Bergman C.M."/>
            <person name="Oliver B."/>
            <person name="Markow T.A."/>
            <person name="Kaufman T.C."/>
            <person name="Kellis M."/>
            <person name="Gelbart W."/>
            <person name="Iyer V.N."/>
            <person name="Pollard D.A."/>
            <person name="Sackton T.B."/>
            <person name="Larracuente A.M."/>
            <person name="Singh N.D."/>
            <person name="Abad J.P."/>
            <person name="Abt D.N."/>
            <person name="Adryan B."/>
            <person name="Aguade M."/>
            <person name="Akashi H."/>
            <person name="Anderson W.W."/>
            <person name="Aquadro C.F."/>
            <person name="Ardell D.H."/>
            <person name="Arguello R."/>
            <person name="Artieri C.G."/>
            <person name="Barbash D.A."/>
            <person name="Barker D."/>
            <person name="Barsanti P."/>
            <person name="Batterham P."/>
            <person name="Batzoglou S."/>
            <person name="Begun D."/>
            <person name="Bhutkar A."/>
            <person name="Blanco E."/>
            <person name="Bosak S.A."/>
            <person name="Bradley R.K."/>
            <person name="Brand A.D."/>
            <person name="Brent M.R."/>
            <person name="Brooks A.N."/>
            <person name="Brown R.H."/>
            <person name="Butlin R.K."/>
            <person name="Caggese C."/>
            <person name="Calvi B.R."/>
            <person name="Bernardo de Carvalho A."/>
            <person name="Caspi A."/>
            <person name="Castrezana S."/>
            <person name="Celniker S.E."/>
            <person name="Chang J.L."/>
            <person name="Chapple C."/>
            <person name="Chatterji S."/>
            <person name="Chinwalla A."/>
            <person name="Civetta A."/>
            <person name="Clifton S.W."/>
            <person name="Comeron J.M."/>
            <person name="Costello J.C."/>
            <person name="Coyne J.A."/>
            <person name="Daub J."/>
            <person name="David R.G."/>
            <person name="Delcher A.L."/>
            <person name="Delehaunty K."/>
            <person name="Do C.B."/>
            <person name="Ebling H."/>
            <person name="Edwards K."/>
            <person name="Eickbush T."/>
            <person name="Evans J.D."/>
            <person name="Filipski A."/>
            <person name="Findeiss S."/>
            <person name="Freyhult E."/>
            <person name="Fulton L."/>
            <person name="Fulton R."/>
            <person name="Garcia A.C."/>
            <person name="Gardiner A."/>
            <person name="Garfield D.A."/>
            <person name="Garvin B.E."/>
            <person name="Gibson G."/>
            <person name="Gilbert D."/>
            <person name="Gnerre S."/>
            <person name="Godfrey J."/>
            <person name="Good R."/>
            <person name="Gotea V."/>
            <person name="Gravely B."/>
            <person name="Greenberg A.J."/>
            <person name="Griffiths-Jones S."/>
            <person name="Gross S."/>
            <person name="Guigo R."/>
            <person name="Gustafson E.A."/>
            <person name="Haerty W."/>
            <person name="Hahn M.W."/>
            <person name="Halligan D.L."/>
            <person name="Halpern A.L."/>
            <person name="Halter G.M."/>
            <person name="Han M.V."/>
            <person name="Heger A."/>
            <person name="Hillier L."/>
            <person name="Hinrichs A.S."/>
            <person name="Holmes I."/>
            <person name="Hoskins R.A."/>
            <person name="Hubisz M.J."/>
            <person name="Hultmark D."/>
            <person name="Huntley M.A."/>
            <person name="Jaffe D.B."/>
            <person name="Jagadeeshan S."/>
            <person name="Jeck W.R."/>
            <person name="Johnson J."/>
            <person name="Jones C.D."/>
            <person name="Jordan W.C."/>
            <person name="Karpen G.H."/>
            <person name="Kataoka E."/>
            <person name="Keightley P.D."/>
            <person name="Kheradpour P."/>
            <person name="Kirkness E.F."/>
            <person name="Koerich L.B."/>
            <person name="Kristiansen K."/>
            <person name="Kudrna D."/>
            <person name="Kulathinal R.J."/>
            <person name="Kumar S."/>
            <person name="Kwok R."/>
            <person name="Lander E."/>
            <person name="Langley C.H."/>
            <person name="Lapoint R."/>
            <person name="Lazzaro B.P."/>
            <person name="Lee S.J."/>
            <person name="Levesque L."/>
            <person name="Li R."/>
            <person name="Lin C.F."/>
            <person name="Lin M.F."/>
            <person name="Lindblad-Toh K."/>
            <person name="Llopart A."/>
            <person name="Long M."/>
            <person name="Low L."/>
            <person name="Lozovsky E."/>
            <person name="Lu J."/>
            <person name="Luo M."/>
            <person name="Machado C.A."/>
            <person name="Makalowski W."/>
            <person name="Marzo M."/>
            <person name="Matsuda M."/>
            <person name="Matzkin L."/>
            <person name="McAllister B."/>
            <person name="McBride C.S."/>
            <person name="McKernan B."/>
            <person name="McKernan K."/>
            <person name="Mendez-Lago M."/>
            <person name="Minx P."/>
            <person name="Mollenhauer M.U."/>
            <person name="Montooth K."/>
            <person name="Mount S.M."/>
            <person name="Mu X."/>
            <person name="Myers E."/>
            <person name="Negre B."/>
            <person name="Newfeld S."/>
            <person name="Nielsen R."/>
            <person name="Noor M.A."/>
            <person name="O'Grady P."/>
            <person name="Pachter L."/>
            <person name="Papaceit M."/>
            <person name="Parisi M.J."/>
            <person name="Parisi M."/>
            <person name="Parts L."/>
            <person name="Pedersen J.S."/>
            <person name="Pesole G."/>
            <person name="Phillippy A.M."/>
            <person name="Ponting C.P."/>
            <person name="Pop M."/>
            <person name="Porcelli D."/>
            <person name="Powell J.R."/>
            <person name="Prohaska S."/>
            <person name="Pruitt K."/>
            <person name="Puig M."/>
            <person name="Quesneville H."/>
            <person name="Ram K.R."/>
            <person name="Rand D."/>
            <person name="Rasmussen M.D."/>
            <person name="Reed L.K."/>
            <person name="Reenan R."/>
            <person name="Reily A."/>
            <person name="Remington K.A."/>
            <person name="Rieger T.T."/>
            <person name="Ritchie M.G."/>
            <person name="Robin C."/>
            <person name="Rogers Y.H."/>
            <person name="Rohde C."/>
            <person name="Rozas J."/>
            <person name="Rubenfield M.J."/>
            <person name="Ruiz A."/>
            <person name="Russo S."/>
            <person name="Salzberg S.L."/>
            <person name="Sanchez-Gracia A."/>
            <person name="Saranga D.J."/>
            <person name="Sato H."/>
            <person name="Schaeffer S.W."/>
            <person name="Schatz M.C."/>
            <person name="Schlenke T."/>
            <person name="Schwartz R."/>
            <person name="Segarra C."/>
            <person name="Singh R.S."/>
            <person name="Sirot L."/>
            <person name="Sirota M."/>
            <person name="Sisneros N.B."/>
            <person name="Smith C.D."/>
            <person name="Smith T.F."/>
            <person name="Spieth J."/>
            <person name="Stage D.E."/>
            <person name="Stark A."/>
            <person name="Stephan W."/>
            <person name="Strausberg R.L."/>
            <person name="Strempel S."/>
            <person name="Sturgill D."/>
            <person name="Sutton G."/>
            <person name="Sutton G.G."/>
            <person name="Tao W."/>
            <person name="Teichmann S."/>
            <person name="Tobari Y.N."/>
            <person name="Tomimura Y."/>
            <person name="Tsolas J.M."/>
            <person name="Valente V.L."/>
            <person name="Venter E."/>
            <person name="Venter J.C."/>
            <person name="Vicario S."/>
            <person name="Vieira F.G."/>
            <person name="Vilella A.J."/>
            <person name="Villasante A."/>
            <person name="Walenz B."/>
            <person name="Wang J."/>
            <person name="Wasserman M."/>
            <person name="Watts T."/>
            <person name="Wilson D."/>
            <person name="Wilson R.K."/>
            <person name="Wing R.A."/>
            <person name="Wolfner M.F."/>
            <person name="Wong A."/>
            <person name="Wong G.K."/>
            <person name="Wu C.I."/>
            <person name="Wu G."/>
            <person name="Yamamoto D."/>
            <person name="Yang H.P."/>
            <person name="Yang S.P."/>
            <person name="Yorke J.A."/>
            <person name="Yoshida K."/>
            <person name="Zdobnov E."/>
            <person name="Zhang P."/>
            <person name="Zhang Y."/>
            <person name="Zimin A.V."/>
            <person name="Baldwin J."/>
            <person name="Abdouelleil A."/>
            <person name="Abdulkadir J."/>
            <person name="Abebe A."/>
            <person name="Abera B."/>
            <person name="Abreu J."/>
            <person name="Acer S.C."/>
            <person name="Aftuck L."/>
            <person name="Alexander A."/>
            <person name="An P."/>
            <person name="Anderson E."/>
            <person name="Anderson S."/>
            <person name="Arachi H."/>
            <person name="Azer M."/>
            <person name="Bachantsang P."/>
            <person name="Barry A."/>
            <person name="Bayul T."/>
            <person name="Berlin A."/>
            <person name="Bessette D."/>
            <person name="Bloom T."/>
            <person name="Blye J."/>
            <person name="Boguslavskiy L."/>
            <person name="Bonnet C."/>
            <person name="Boukhgalter B."/>
            <person name="Bourzgui I."/>
            <person name="Brown A."/>
            <person name="Cahill P."/>
            <person name="Channer S."/>
            <person name="Cheshatsang Y."/>
            <person name="Chuda L."/>
            <person name="Citroen M."/>
            <person name="Collymore A."/>
            <person name="Cooke P."/>
            <person name="Costello M."/>
            <person name="D'Aco K."/>
            <person name="Daza R."/>
            <person name="De Haan G."/>
            <person name="DeGray S."/>
            <person name="DeMaso C."/>
            <person name="Dhargay N."/>
            <person name="Dooley K."/>
            <person name="Dooley E."/>
            <person name="Doricent M."/>
            <person name="Dorje P."/>
            <person name="Dorjee K."/>
            <person name="Dupes A."/>
            <person name="Elong R."/>
            <person name="Falk J."/>
            <person name="Farina A."/>
            <person name="Faro S."/>
            <person name="Ferguson D."/>
            <person name="Fisher S."/>
            <person name="Foley C.D."/>
            <person name="Franke A."/>
            <person name="Friedrich D."/>
            <person name="Gadbois L."/>
            <person name="Gearin G."/>
            <person name="Gearin C.R."/>
            <person name="Giannoukos G."/>
            <person name="Goode T."/>
            <person name="Graham J."/>
            <person name="Grandbois E."/>
            <person name="Grewal S."/>
            <person name="Gyaltsen K."/>
            <person name="Hafez N."/>
            <person name="Hagos B."/>
            <person name="Hall J."/>
            <person name="Henson C."/>
            <person name="Hollinger A."/>
            <person name="Honan T."/>
            <person name="Huard M.D."/>
            <person name="Hughes L."/>
            <person name="Hurhula B."/>
            <person name="Husby M.E."/>
            <person name="Kamat A."/>
            <person name="Kanga B."/>
            <person name="Kashin S."/>
            <person name="Khazanovich D."/>
            <person name="Kisner P."/>
            <person name="Lance K."/>
            <person name="Lara M."/>
            <person name="Lee W."/>
            <person name="Lennon N."/>
            <person name="Letendre F."/>
            <person name="LeVine R."/>
            <person name="Lipovsky A."/>
            <person name="Liu X."/>
            <person name="Liu J."/>
            <person name="Liu S."/>
            <person name="Lokyitsang T."/>
            <person name="Lokyitsang Y."/>
            <person name="Lubonja R."/>
            <person name="Lui A."/>
            <person name="MacDonald P."/>
            <person name="Magnisalis V."/>
            <person name="Maru K."/>
            <person name="Matthews C."/>
            <person name="McCusker W."/>
            <person name="McDonough S."/>
            <person name="Mehta T."/>
            <person name="Meldrim J."/>
            <person name="Meneus L."/>
            <person name="Mihai O."/>
            <person name="Mihalev A."/>
            <person name="Mihova T."/>
            <person name="Mittelman R."/>
            <person name="Mlenga V."/>
            <person name="Montmayeur A."/>
            <person name="Mulrain L."/>
            <person name="Navidi A."/>
            <person name="Naylor J."/>
            <person name="Negash T."/>
            <person name="Nguyen T."/>
            <person name="Nguyen N."/>
            <person name="Nicol R."/>
            <person name="Norbu C."/>
            <person name="Norbu N."/>
            <person name="Novod N."/>
            <person name="O'Neill B."/>
            <person name="Osman S."/>
            <person name="Markiewicz E."/>
            <person name="Oyono O.L."/>
            <person name="Patti C."/>
            <person name="Phunkhang P."/>
            <person name="Pierre F."/>
            <person name="Priest M."/>
            <person name="Raghuraman S."/>
            <person name="Rege F."/>
            <person name="Reyes R."/>
            <person name="Rise C."/>
            <person name="Rogov P."/>
            <person name="Ross K."/>
            <person name="Ryan E."/>
            <person name="Settipalli S."/>
            <person name="Shea T."/>
            <person name="Sherpa N."/>
            <person name="Shi L."/>
            <person name="Shih D."/>
            <person name="Sparrow T."/>
            <person name="Spaulding J."/>
            <person name="Stalker J."/>
            <person name="Stange-Thomann N."/>
            <person name="Stavropoulos S."/>
            <person name="Stone C."/>
            <person name="Strader C."/>
            <person name="Tesfaye S."/>
            <person name="Thomson T."/>
            <person name="Thoulutsang Y."/>
            <person name="Thoulutsang D."/>
            <person name="Topham K."/>
            <person name="Topping I."/>
            <person name="Tsamla T."/>
            <person name="Vassiliev H."/>
            <person name="Vo A."/>
            <person name="Wangchuk T."/>
            <person name="Wangdi T."/>
            <person name="Weiand M."/>
            <person name="Wilkinson J."/>
            <person name="Wilson A."/>
            <person name="Yadav S."/>
            <person name="Young G."/>
            <person name="Yu Q."/>
            <person name="Zembek L."/>
            <person name="Zhong D."/>
            <person name="Zimmer A."/>
            <person name="Zwirko Z."/>
            <person name="Jaffe D.B."/>
            <person name="Alvarez P."/>
            <person name="Brockman W."/>
            <person name="Butler J."/>
            <person name="Chin C."/>
            <person name="Gnerre S."/>
            <person name="Grabherr M."/>
            <person name="Kleber M."/>
            <person name="Mauceli E."/>
            <person name="MacCallum I."/>
        </authorList>
    </citation>
    <scope>NUCLEOTIDE SEQUENCE [LARGE SCALE GENOMIC DNA]</scope>
    <source>
        <strain evidence="3">Tucson 14030-0811.24</strain>
    </source>
</reference>
<accession>B4N0P4</accession>
<dbReference type="Proteomes" id="UP000007798">
    <property type="component" value="Unassembled WGS sequence"/>
</dbReference>
<organism evidence="2 3">
    <name type="scientific">Drosophila willistoni</name>
    <name type="common">Fruit fly</name>
    <dbReference type="NCBI Taxonomy" id="7260"/>
    <lineage>
        <taxon>Eukaryota</taxon>
        <taxon>Metazoa</taxon>
        <taxon>Ecdysozoa</taxon>
        <taxon>Arthropoda</taxon>
        <taxon>Hexapoda</taxon>
        <taxon>Insecta</taxon>
        <taxon>Pterygota</taxon>
        <taxon>Neoptera</taxon>
        <taxon>Endopterygota</taxon>
        <taxon>Diptera</taxon>
        <taxon>Brachycera</taxon>
        <taxon>Muscomorpha</taxon>
        <taxon>Ephydroidea</taxon>
        <taxon>Drosophilidae</taxon>
        <taxon>Drosophila</taxon>
        <taxon>Sophophora</taxon>
    </lineage>
</organism>
<evidence type="ECO:0000313" key="3">
    <source>
        <dbReference type="Proteomes" id="UP000007798"/>
    </source>
</evidence>
<dbReference type="Gene3D" id="2.60.40.10">
    <property type="entry name" value="Immunoglobulins"/>
    <property type="match status" value="1"/>
</dbReference>
<dbReference type="eggNOG" id="ENOG502QQ4F">
    <property type="taxonomic scope" value="Eukaryota"/>
</dbReference>
<dbReference type="PANTHER" id="PTHR23053">
    <property type="entry name" value="DLEC1 DELETED IN LUNG AND ESOPHAGEAL CANCER 1"/>
    <property type="match status" value="1"/>
</dbReference>
<dbReference type="GO" id="GO:0005930">
    <property type="term" value="C:axoneme"/>
    <property type="evidence" value="ECO:0007669"/>
    <property type="project" value="TreeGrafter"/>
</dbReference>
<feature type="region of interest" description="Disordered" evidence="1">
    <location>
        <begin position="1663"/>
        <end position="1702"/>
    </location>
</feature>
<dbReference type="STRING" id="7260.B4N0P4"/>
<dbReference type="InParanoid" id="B4N0P4"/>
<gene>
    <name evidence="2" type="primary">Dwil\GK24615</name>
    <name evidence="2" type="ORF">Dwil_GK24615</name>
</gene>
<feature type="compositionally biased region" description="Acidic residues" evidence="1">
    <location>
        <begin position="19"/>
        <end position="34"/>
    </location>
</feature>
<feature type="compositionally biased region" description="Acidic residues" evidence="1">
    <location>
        <begin position="1688"/>
        <end position="1698"/>
    </location>
</feature>
<dbReference type="InterPro" id="IPR013783">
    <property type="entry name" value="Ig-like_fold"/>
</dbReference>
<dbReference type="InterPro" id="IPR033305">
    <property type="entry name" value="Hydin-like"/>
</dbReference>